<feature type="region of interest" description="Disordered" evidence="3">
    <location>
        <begin position="71"/>
        <end position="109"/>
    </location>
</feature>
<evidence type="ECO:0000313" key="5">
    <source>
        <dbReference type="Proteomes" id="UP000298493"/>
    </source>
</evidence>
<evidence type="ECO:0000256" key="1">
    <source>
        <dbReference type="ARBA" id="ARBA00007785"/>
    </source>
</evidence>
<dbReference type="PANTHER" id="PTHR28627:SF1">
    <property type="entry name" value="CYTOCHROME C OXIDASE ASSEMBLY FACTOR 5"/>
    <property type="match status" value="1"/>
</dbReference>
<feature type="compositionally biased region" description="Polar residues" evidence="3">
    <location>
        <begin position="79"/>
        <end position="88"/>
    </location>
</feature>
<gene>
    <name evidence="4" type="ORF">E6O75_ATG01579</name>
</gene>
<dbReference type="PANTHER" id="PTHR28627">
    <property type="entry name" value="CYTOCHROME C OXIDASE ASSEMBLY FACTOR 5"/>
    <property type="match status" value="1"/>
</dbReference>
<dbReference type="EMBL" id="SNSC02000002">
    <property type="protein sequence ID" value="TID27086.1"/>
    <property type="molecule type" value="Genomic_DNA"/>
</dbReference>
<dbReference type="GO" id="GO:0005739">
    <property type="term" value="C:mitochondrion"/>
    <property type="evidence" value="ECO:0007669"/>
    <property type="project" value="TreeGrafter"/>
</dbReference>
<dbReference type="InterPro" id="IPR018793">
    <property type="entry name" value="Cyt_c_oxidase_assmbl_Pet191"/>
</dbReference>
<name>A0A4Z1PM33_9PEZI</name>
<dbReference type="GO" id="GO:0033617">
    <property type="term" value="P:mitochondrial respiratory chain complex IV assembly"/>
    <property type="evidence" value="ECO:0007669"/>
    <property type="project" value="TreeGrafter"/>
</dbReference>
<evidence type="ECO:0000256" key="2">
    <source>
        <dbReference type="ARBA" id="ARBA00023157"/>
    </source>
</evidence>
<dbReference type="STRING" id="86259.A0A4Z1PM33"/>
<dbReference type="Proteomes" id="UP000298493">
    <property type="component" value="Unassembled WGS sequence"/>
</dbReference>
<evidence type="ECO:0000313" key="4">
    <source>
        <dbReference type="EMBL" id="TID27086.1"/>
    </source>
</evidence>
<dbReference type="OrthoDB" id="282149at2759"/>
<protein>
    <submittedName>
        <fullName evidence="4">Putative cytochrome c oxidase assembly protein</fullName>
    </submittedName>
</protein>
<keyword evidence="2" id="KW-1015">Disulfide bond</keyword>
<comment type="similarity">
    <text evidence="1">Belongs to the PET191 family.</text>
</comment>
<sequence>MPSSCQDIRAALAACLSQSPCVLAGNKPSDCLRMPLSEELPIQCQQLKKGYGDCKRGLIDMRKRFRGNKPVGMLDSAPEQEQGQNQMYGTIGIKKKDPVEQPVEGETER</sequence>
<evidence type="ECO:0000256" key="3">
    <source>
        <dbReference type="SAM" id="MobiDB-lite"/>
    </source>
</evidence>
<accession>A0A4Z1PM33</accession>
<organism evidence="4 5">
    <name type="scientific">Venturia nashicola</name>
    <dbReference type="NCBI Taxonomy" id="86259"/>
    <lineage>
        <taxon>Eukaryota</taxon>
        <taxon>Fungi</taxon>
        <taxon>Dikarya</taxon>
        <taxon>Ascomycota</taxon>
        <taxon>Pezizomycotina</taxon>
        <taxon>Dothideomycetes</taxon>
        <taxon>Pleosporomycetidae</taxon>
        <taxon>Venturiales</taxon>
        <taxon>Venturiaceae</taxon>
        <taxon>Venturia</taxon>
    </lineage>
</organism>
<comment type="caution">
    <text evidence="4">The sequence shown here is derived from an EMBL/GenBank/DDBJ whole genome shotgun (WGS) entry which is preliminary data.</text>
</comment>
<reference evidence="4 5" key="1">
    <citation type="submission" date="2019-04" db="EMBL/GenBank/DDBJ databases">
        <title>High contiguity whole genome sequence and gene annotation resource for two Venturia nashicola isolates.</title>
        <authorList>
            <person name="Prokchorchik M."/>
            <person name="Won K."/>
            <person name="Lee Y."/>
            <person name="Choi E.D."/>
            <person name="Segonzac C."/>
            <person name="Sohn K.H."/>
        </authorList>
    </citation>
    <scope>NUCLEOTIDE SEQUENCE [LARGE SCALE GENOMIC DNA]</scope>
    <source>
        <strain evidence="4 5">PRI2</strain>
    </source>
</reference>
<keyword evidence="5" id="KW-1185">Reference proteome</keyword>
<dbReference type="Pfam" id="PF10203">
    <property type="entry name" value="Pet191_N"/>
    <property type="match status" value="1"/>
</dbReference>
<proteinExistence type="inferred from homology"/>
<dbReference type="AlphaFoldDB" id="A0A4Z1PM33"/>